<evidence type="ECO:0000313" key="1">
    <source>
        <dbReference type="EnsemblMetazoa" id="PPA22970.1"/>
    </source>
</evidence>
<reference evidence="2" key="1">
    <citation type="journal article" date="2008" name="Nat. Genet.">
        <title>The Pristionchus pacificus genome provides a unique perspective on nematode lifestyle and parasitism.</title>
        <authorList>
            <person name="Dieterich C."/>
            <person name="Clifton S.W."/>
            <person name="Schuster L.N."/>
            <person name="Chinwalla A."/>
            <person name="Delehaunty K."/>
            <person name="Dinkelacker I."/>
            <person name="Fulton L."/>
            <person name="Fulton R."/>
            <person name="Godfrey J."/>
            <person name="Minx P."/>
            <person name="Mitreva M."/>
            <person name="Roeseler W."/>
            <person name="Tian H."/>
            <person name="Witte H."/>
            <person name="Yang S.P."/>
            <person name="Wilson R.K."/>
            <person name="Sommer R.J."/>
        </authorList>
    </citation>
    <scope>NUCLEOTIDE SEQUENCE [LARGE SCALE GENOMIC DNA]</scope>
    <source>
        <strain evidence="2">PS312</strain>
    </source>
</reference>
<reference evidence="1" key="2">
    <citation type="submission" date="2022-06" db="UniProtKB">
        <authorList>
            <consortium name="EnsemblMetazoa"/>
        </authorList>
    </citation>
    <scope>IDENTIFICATION</scope>
    <source>
        <strain evidence="1">PS312</strain>
    </source>
</reference>
<gene>
    <name evidence="1" type="primary">WBGene00112524</name>
</gene>
<accession>A0A2A6CCL9</accession>
<keyword evidence="2" id="KW-1185">Reference proteome</keyword>
<dbReference type="AlphaFoldDB" id="A0A2A6CCL9"/>
<sequence length="59" mass="6537">AFAPRRRAAVRGRLEMQPGCSDCSSNQELLRNVEATSLPSSRSSSLFFPLLLLSFIRVP</sequence>
<dbReference type="EnsemblMetazoa" id="PPA22970.1">
    <property type="protein sequence ID" value="PPA22970.1"/>
    <property type="gene ID" value="WBGene00112524"/>
</dbReference>
<proteinExistence type="predicted"/>
<dbReference type="Proteomes" id="UP000005239">
    <property type="component" value="Unassembled WGS sequence"/>
</dbReference>
<accession>A0A8R1UG09</accession>
<name>A0A2A6CCL9_PRIPA</name>
<protein>
    <submittedName>
        <fullName evidence="1">Uncharacterized protein</fullName>
    </submittedName>
</protein>
<organism evidence="1 2">
    <name type="scientific">Pristionchus pacificus</name>
    <name type="common">Parasitic nematode worm</name>
    <dbReference type="NCBI Taxonomy" id="54126"/>
    <lineage>
        <taxon>Eukaryota</taxon>
        <taxon>Metazoa</taxon>
        <taxon>Ecdysozoa</taxon>
        <taxon>Nematoda</taxon>
        <taxon>Chromadorea</taxon>
        <taxon>Rhabditida</taxon>
        <taxon>Rhabditina</taxon>
        <taxon>Diplogasteromorpha</taxon>
        <taxon>Diplogasteroidea</taxon>
        <taxon>Neodiplogasteridae</taxon>
        <taxon>Pristionchus</taxon>
    </lineage>
</organism>
<evidence type="ECO:0000313" key="2">
    <source>
        <dbReference type="Proteomes" id="UP000005239"/>
    </source>
</evidence>